<dbReference type="InterPro" id="IPR050708">
    <property type="entry name" value="T6SS_VgrG/RHS"/>
</dbReference>
<sequence length="351" mass="36379">MSATRWYSFAGKLVAHRTGNGLSGVSSVVTDPQGSVVGTVHNTDWASGVVWKRPDPFGGARSSTSVTSAGRGFLGAVHDSNALVLLGARYFDPAAGVFVSVDPLLDPGNPAQFNAYVYAGNNPVTWSDPSGLAWTGPVADGGDHRYVAKDKTSSRAGVGNPRTPSDSERTCSRGRVPVCASKATAAQTVTVAHLVLSVVGLFHEAGDIADGALSLAEGDLVGAGVSAGAAAPLAGIAAGFSKIGKYWDKLFGARRGAEAAESLSGTQRLTLEDALRPDKLDHVFHPKHNFGPLIEKYGSKEAALEQIVRSMDGSLPTSGKFEITRQIGDQTVIIRGAVVDGIPRIGTAFTP</sequence>
<evidence type="ECO:0000256" key="1">
    <source>
        <dbReference type="SAM" id="MobiDB-lite"/>
    </source>
</evidence>
<dbReference type="AlphaFoldDB" id="A0AAJ5VZE0"/>
<dbReference type="InterPro" id="IPR022385">
    <property type="entry name" value="Rhs_assc_core"/>
</dbReference>
<dbReference type="Gene3D" id="2.180.10.10">
    <property type="entry name" value="RHS repeat-associated core"/>
    <property type="match status" value="1"/>
</dbReference>
<dbReference type="PANTHER" id="PTHR32305">
    <property type="match status" value="1"/>
</dbReference>
<proteinExistence type="predicted"/>
<organism evidence="2 3">
    <name type="scientific">Candidatus Microbacterium phytovorans</name>
    <dbReference type="NCBI Taxonomy" id="3121374"/>
    <lineage>
        <taxon>Bacteria</taxon>
        <taxon>Bacillati</taxon>
        <taxon>Actinomycetota</taxon>
        <taxon>Actinomycetes</taxon>
        <taxon>Micrococcales</taxon>
        <taxon>Microbacteriaceae</taxon>
        <taxon>Microbacterium</taxon>
    </lineage>
</organism>
<protein>
    <submittedName>
        <fullName evidence="2">RHS repeat-associated core domain-containing protein</fullName>
    </submittedName>
</protein>
<feature type="region of interest" description="Disordered" evidence="1">
    <location>
        <begin position="149"/>
        <end position="172"/>
    </location>
</feature>
<accession>A0AAJ5VZE0</accession>
<evidence type="ECO:0000313" key="2">
    <source>
        <dbReference type="EMBL" id="WEK13211.1"/>
    </source>
</evidence>
<dbReference type="NCBIfam" id="TIGR03696">
    <property type="entry name" value="Rhs_assc_core"/>
    <property type="match status" value="1"/>
</dbReference>
<reference evidence="2" key="1">
    <citation type="submission" date="2023-03" db="EMBL/GenBank/DDBJ databases">
        <title>Andean soil-derived lignocellulolytic bacterial consortium as a source of novel taxa and putative plastic-active enzymes.</title>
        <authorList>
            <person name="Diaz-Garcia L."/>
            <person name="Chuvochina M."/>
            <person name="Feuerriegel G."/>
            <person name="Bunk B."/>
            <person name="Sproer C."/>
            <person name="Streit W.R."/>
            <person name="Rodriguez L.M."/>
            <person name="Overmann J."/>
            <person name="Jimenez D.J."/>
        </authorList>
    </citation>
    <scope>NUCLEOTIDE SEQUENCE</scope>
    <source>
        <strain evidence="2">MAG 4610</strain>
    </source>
</reference>
<dbReference type="Proteomes" id="UP001213972">
    <property type="component" value="Chromosome"/>
</dbReference>
<gene>
    <name evidence="2" type="ORF">P0Y48_12230</name>
</gene>
<dbReference type="EMBL" id="CP119321">
    <property type="protein sequence ID" value="WEK13211.1"/>
    <property type="molecule type" value="Genomic_DNA"/>
</dbReference>
<dbReference type="PANTHER" id="PTHR32305:SF17">
    <property type="entry name" value="TRNA NUCLEASE WAPA"/>
    <property type="match status" value="1"/>
</dbReference>
<evidence type="ECO:0000313" key="3">
    <source>
        <dbReference type="Proteomes" id="UP001213972"/>
    </source>
</evidence>
<name>A0AAJ5VZE0_9MICO</name>